<dbReference type="PROSITE" id="PS51118">
    <property type="entry name" value="HTH_HXLR"/>
    <property type="match status" value="1"/>
</dbReference>
<dbReference type="PATRIC" id="fig|692370.5.peg.2738"/>
<dbReference type="CDD" id="cd00090">
    <property type="entry name" value="HTH_ARSR"/>
    <property type="match status" value="1"/>
</dbReference>
<evidence type="ECO:0000313" key="5">
    <source>
        <dbReference type="EMBL" id="ANY21219.1"/>
    </source>
</evidence>
<evidence type="ECO:0000313" key="6">
    <source>
        <dbReference type="Proteomes" id="UP000092932"/>
    </source>
</evidence>
<dbReference type="InterPro" id="IPR036388">
    <property type="entry name" value="WH-like_DNA-bd_sf"/>
</dbReference>
<evidence type="ECO:0000256" key="1">
    <source>
        <dbReference type="ARBA" id="ARBA00023015"/>
    </source>
</evidence>
<name>A0A1B2AGE7_9SPHN</name>
<keyword evidence="6" id="KW-1185">Reference proteome</keyword>
<evidence type="ECO:0000256" key="3">
    <source>
        <dbReference type="ARBA" id="ARBA00023163"/>
    </source>
</evidence>
<dbReference type="KEGG" id="ado:A6F68_02729"/>
<feature type="domain" description="HTH hxlR-type" evidence="4">
    <location>
        <begin position="13"/>
        <end position="112"/>
    </location>
</feature>
<dbReference type="GO" id="GO:0006355">
    <property type="term" value="P:regulation of DNA-templated transcription"/>
    <property type="evidence" value="ECO:0007669"/>
    <property type="project" value="UniProtKB-ARBA"/>
</dbReference>
<dbReference type="OrthoDB" id="9800350at2"/>
<dbReference type="InterPro" id="IPR036390">
    <property type="entry name" value="WH_DNA-bd_sf"/>
</dbReference>
<dbReference type="SUPFAM" id="SSF46785">
    <property type="entry name" value="Winged helix' DNA-binding domain"/>
    <property type="match status" value="1"/>
</dbReference>
<dbReference type="Pfam" id="PF01638">
    <property type="entry name" value="HxlR"/>
    <property type="match status" value="1"/>
</dbReference>
<dbReference type="InterPro" id="IPR002577">
    <property type="entry name" value="HTH_HxlR"/>
</dbReference>
<dbReference type="PANTHER" id="PTHR33204">
    <property type="entry name" value="TRANSCRIPTIONAL REGULATOR, MARR FAMILY"/>
    <property type="match status" value="1"/>
</dbReference>
<dbReference type="Proteomes" id="UP000092932">
    <property type="component" value="Chromosome"/>
</dbReference>
<reference evidence="5 6" key="1">
    <citation type="submission" date="2016-07" db="EMBL/GenBank/DDBJ databases">
        <title>Complete genome sequence of Altererythrobacter dongtanensis KCTC 22672, a type strain with esterase isolated from tidal flat.</title>
        <authorList>
            <person name="Cheng H."/>
            <person name="Wu Y.-H."/>
            <person name="Zhou P."/>
            <person name="Huo Y.-Y."/>
            <person name="Wang C.-S."/>
            <person name="Xu X.-W."/>
        </authorList>
    </citation>
    <scope>NUCLEOTIDE SEQUENCE [LARGE SCALE GENOMIC DNA]</scope>
    <source>
        <strain evidence="5 6">KCTC 22672</strain>
    </source>
</reference>
<evidence type="ECO:0000259" key="4">
    <source>
        <dbReference type="PROSITE" id="PS51118"/>
    </source>
</evidence>
<accession>A0A1B2AGE7</accession>
<gene>
    <name evidence="5" type="primary">yybR_2</name>
    <name evidence="5" type="ORF">A6F68_02729</name>
</gene>
<protein>
    <submittedName>
        <fullName evidence="5">Putative HTH-type transcriptional regulator YybR</fullName>
    </submittedName>
</protein>
<dbReference type="InterPro" id="IPR011991">
    <property type="entry name" value="ArsR-like_HTH"/>
</dbReference>
<dbReference type="STRING" id="692370.A6F68_02729"/>
<dbReference type="EMBL" id="CP016591">
    <property type="protein sequence ID" value="ANY21219.1"/>
    <property type="molecule type" value="Genomic_DNA"/>
</dbReference>
<organism evidence="5 6">
    <name type="scientific">Tsuneonella dongtanensis</name>
    <dbReference type="NCBI Taxonomy" id="692370"/>
    <lineage>
        <taxon>Bacteria</taxon>
        <taxon>Pseudomonadati</taxon>
        <taxon>Pseudomonadota</taxon>
        <taxon>Alphaproteobacteria</taxon>
        <taxon>Sphingomonadales</taxon>
        <taxon>Erythrobacteraceae</taxon>
        <taxon>Tsuneonella</taxon>
    </lineage>
</organism>
<keyword evidence="1" id="KW-0805">Transcription regulation</keyword>
<dbReference type="Gene3D" id="1.10.10.10">
    <property type="entry name" value="Winged helix-like DNA-binding domain superfamily/Winged helix DNA-binding domain"/>
    <property type="match status" value="1"/>
</dbReference>
<proteinExistence type="predicted"/>
<dbReference type="PANTHER" id="PTHR33204:SF39">
    <property type="entry name" value="TRANSCRIPTIONAL REGULATORY PROTEIN"/>
    <property type="match status" value="1"/>
</dbReference>
<sequence>MTENPHPHANPDCRAVSELLSRVGDKWTVLLVKALVERPRRFNELKREIGGISQQMLTRTLRTLERDGMVERTVHPTVPPSVEYALTGLGHSLSVPVMALADWTFAHLPQIHANRAVYDGAMGEAA</sequence>
<dbReference type="GO" id="GO:0003677">
    <property type="term" value="F:DNA binding"/>
    <property type="evidence" value="ECO:0007669"/>
    <property type="project" value="UniProtKB-KW"/>
</dbReference>
<keyword evidence="3" id="KW-0804">Transcription</keyword>
<dbReference type="AlphaFoldDB" id="A0A1B2AGE7"/>
<keyword evidence="2" id="KW-0238">DNA-binding</keyword>
<dbReference type="RefSeq" id="WP_067682702.1">
    <property type="nucleotide sequence ID" value="NZ_CP016591.1"/>
</dbReference>
<evidence type="ECO:0000256" key="2">
    <source>
        <dbReference type="ARBA" id="ARBA00023125"/>
    </source>
</evidence>